<dbReference type="Proteomes" id="UP001056384">
    <property type="component" value="Chromosome 8"/>
</dbReference>
<name>A0A9Q9ENC5_9PEZI</name>
<evidence type="ECO:0000313" key="2">
    <source>
        <dbReference type="Proteomes" id="UP001056384"/>
    </source>
</evidence>
<protein>
    <submittedName>
        <fullName evidence="1">Uncharacterized protein</fullName>
    </submittedName>
</protein>
<evidence type="ECO:0000313" key="1">
    <source>
        <dbReference type="EMBL" id="USW56429.1"/>
    </source>
</evidence>
<keyword evidence="2" id="KW-1185">Reference proteome</keyword>
<dbReference type="EMBL" id="CP099425">
    <property type="protein sequence ID" value="USW56429.1"/>
    <property type="molecule type" value="Genomic_DNA"/>
</dbReference>
<proteinExistence type="predicted"/>
<dbReference type="AlphaFoldDB" id="A0A9Q9ENC5"/>
<organism evidence="1 2">
    <name type="scientific">Septoria linicola</name>
    <dbReference type="NCBI Taxonomy" id="215465"/>
    <lineage>
        <taxon>Eukaryota</taxon>
        <taxon>Fungi</taxon>
        <taxon>Dikarya</taxon>
        <taxon>Ascomycota</taxon>
        <taxon>Pezizomycotina</taxon>
        <taxon>Dothideomycetes</taxon>
        <taxon>Dothideomycetidae</taxon>
        <taxon>Mycosphaerellales</taxon>
        <taxon>Mycosphaerellaceae</taxon>
        <taxon>Septoria</taxon>
    </lineage>
</organism>
<sequence length="160" mass="18735">MSYSPAGSRMNDREYTEDWQTAVIRRIYPFWGEKNINVKRSELKYPFSEDNSFFNGHRELYLNRPWQNLIKVKSPAEEMRKQNLKVEKDFRTSVDALGRKAGGLGWRLSVRRAEIVEGLRGRLRDFGEEDEGQEELEEEMRRHGRVLRGLLGDAGKGVDE</sequence>
<reference evidence="1" key="1">
    <citation type="submission" date="2022-06" db="EMBL/GenBank/DDBJ databases">
        <title>Complete genome sequences of two strains of the flax pathogen Septoria linicola.</title>
        <authorList>
            <person name="Lapalu N."/>
            <person name="Simon A."/>
            <person name="Demenou B."/>
            <person name="Paumier D."/>
            <person name="Guillot M.-P."/>
            <person name="Gout L."/>
            <person name="Valade R."/>
        </authorList>
    </citation>
    <scope>NUCLEOTIDE SEQUENCE</scope>
    <source>
        <strain evidence="1">SE15195</strain>
    </source>
</reference>
<accession>A0A9Q9ENC5</accession>
<gene>
    <name evidence="1" type="ORF">Slin15195_G097480</name>
</gene>